<organism evidence="1 2">
    <name type="scientific">Pocillopora meandrina</name>
    <dbReference type="NCBI Taxonomy" id="46732"/>
    <lineage>
        <taxon>Eukaryota</taxon>
        <taxon>Metazoa</taxon>
        <taxon>Cnidaria</taxon>
        <taxon>Anthozoa</taxon>
        <taxon>Hexacorallia</taxon>
        <taxon>Scleractinia</taxon>
        <taxon>Astrocoeniina</taxon>
        <taxon>Pocilloporidae</taxon>
        <taxon>Pocillopora</taxon>
    </lineage>
</organism>
<proteinExistence type="predicted"/>
<gene>
    <name evidence="1" type="ORF">PMEA_00014838</name>
</gene>
<keyword evidence="2" id="KW-1185">Reference proteome</keyword>
<name>A0AAU9WZ31_9CNID</name>
<dbReference type="AlphaFoldDB" id="A0AAU9WZ31"/>
<evidence type="ECO:0000313" key="1">
    <source>
        <dbReference type="EMBL" id="CAH3131477.1"/>
    </source>
</evidence>
<accession>A0AAU9WZ31</accession>
<evidence type="ECO:0000313" key="2">
    <source>
        <dbReference type="Proteomes" id="UP001159428"/>
    </source>
</evidence>
<protein>
    <submittedName>
        <fullName evidence="1">Uncharacterized protein</fullName>
    </submittedName>
</protein>
<reference evidence="1 2" key="1">
    <citation type="submission" date="2022-05" db="EMBL/GenBank/DDBJ databases">
        <authorList>
            <consortium name="Genoscope - CEA"/>
            <person name="William W."/>
        </authorList>
    </citation>
    <scope>NUCLEOTIDE SEQUENCE [LARGE SCALE GENOMIC DNA]</scope>
</reference>
<sequence>MAAKLGDCRKLVMADQIDIHVTYKDSKRIISCPKGEVVEDFAIRFLEVFADVLPREVEPSDVKFRLYVKKFNDYVDLQSDKLLKDGVKLRAGIPVIVQSSIKPHPIQQKTIYRLWSPVSRKNGGVVMRNPSTNIVTCSGTFSSGGDTLMEAIDETKSQTASFALLFKDGANQELALTGHGKGNPVKAEAIPVAVNTPDESIFDPEYFWSYTMFKQRGSDYYLGCDDSGTLTLVENWNLEYPNPQALFIVNEPNKST</sequence>
<comment type="caution">
    <text evidence="1">The sequence shown here is derived from an EMBL/GenBank/DDBJ whole genome shotgun (WGS) entry which is preliminary data.</text>
</comment>
<dbReference type="Proteomes" id="UP001159428">
    <property type="component" value="Unassembled WGS sequence"/>
</dbReference>
<dbReference type="EMBL" id="CALNXJ010000026">
    <property type="protein sequence ID" value="CAH3131477.1"/>
    <property type="molecule type" value="Genomic_DNA"/>
</dbReference>